<reference evidence="3 4" key="1">
    <citation type="submission" date="2019-04" db="EMBL/GenBank/DDBJ databases">
        <title>Chromosome genome assembly for Takifugu flavidus.</title>
        <authorList>
            <person name="Xiao S."/>
        </authorList>
    </citation>
    <scope>NUCLEOTIDE SEQUENCE [LARGE SCALE GENOMIC DNA]</scope>
    <source>
        <strain evidence="3">HTHZ2018</strain>
        <tissue evidence="3">Muscle</tissue>
    </source>
</reference>
<evidence type="ECO:0008006" key="5">
    <source>
        <dbReference type="Google" id="ProtNLM"/>
    </source>
</evidence>
<evidence type="ECO:0000313" key="3">
    <source>
        <dbReference type="EMBL" id="TWW81535.1"/>
    </source>
</evidence>
<proteinExistence type="predicted"/>
<comment type="caution">
    <text evidence="3">The sequence shown here is derived from an EMBL/GenBank/DDBJ whole genome shotgun (WGS) entry which is preliminary data.</text>
</comment>
<dbReference type="EMBL" id="RHFK02000001">
    <property type="protein sequence ID" value="TWW81535.1"/>
    <property type="molecule type" value="Genomic_DNA"/>
</dbReference>
<keyword evidence="4" id="KW-1185">Reference proteome</keyword>
<evidence type="ECO:0000256" key="2">
    <source>
        <dbReference type="SAM" id="SignalP"/>
    </source>
</evidence>
<evidence type="ECO:0000256" key="1">
    <source>
        <dbReference type="SAM" id="MobiDB-lite"/>
    </source>
</evidence>
<keyword evidence="2" id="KW-0732">Signal</keyword>
<feature type="compositionally biased region" description="Polar residues" evidence="1">
    <location>
        <begin position="63"/>
        <end position="93"/>
    </location>
</feature>
<feature type="signal peptide" evidence="2">
    <location>
        <begin position="1"/>
        <end position="19"/>
    </location>
</feature>
<protein>
    <recommendedName>
        <fullName evidence="5">Secreted protein</fullName>
    </recommendedName>
</protein>
<evidence type="ECO:0000313" key="4">
    <source>
        <dbReference type="Proteomes" id="UP000324091"/>
    </source>
</evidence>
<feature type="region of interest" description="Disordered" evidence="1">
    <location>
        <begin position="63"/>
        <end position="114"/>
    </location>
</feature>
<sequence length="114" mass="12359">MLLPLLCVCLHSLFSTCAAATAARAEGQRGGDEMQLRDSQGKHFDSRCSFAAFHFLALTSTGGLSSDKSQDQSDTPQTNDNVAKTPRSKTSSRFPRLGRSRNQEARPEPQSGDL</sequence>
<dbReference type="Proteomes" id="UP000324091">
    <property type="component" value="Chromosome 1"/>
</dbReference>
<gene>
    <name evidence="3" type="ORF">D4764_01G0013500</name>
</gene>
<organism evidence="3 4">
    <name type="scientific">Takifugu flavidus</name>
    <name type="common">sansaifugu</name>
    <dbReference type="NCBI Taxonomy" id="433684"/>
    <lineage>
        <taxon>Eukaryota</taxon>
        <taxon>Metazoa</taxon>
        <taxon>Chordata</taxon>
        <taxon>Craniata</taxon>
        <taxon>Vertebrata</taxon>
        <taxon>Euteleostomi</taxon>
        <taxon>Actinopterygii</taxon>
        <taxon>Neopterygii</taxon>
        <taxon>Teleostei</taxon>
        <taxon>Neoteleostei</taxon>
        <taxon>Acanthomorphata</taxon>
        <taxon>Eupercaria</taxon>
        <taxon>Tetraodontiformes</taxon>
        <taxon>Tetradontoidea</taxon>
        <taxon>Tetraodontidae</taxon>
        <taxon>Takifugu</taxon>
    </lineage>
</organism>
<accession>A0A5C6PPY1</accession>
<feature type="chain" id="PRO_5022830544" description="Secreted protein" evidence="2">
    <location>
        <begin position="20"/>
        <end position="114"/>
    </location>
</feature>
<name>A0A5C6PPY1_9TELE</name>
<dbReference type="AlphaFoldDB" id="A0A5C6PPY1"/>